<keyword evidence="5" id="KW-1185">Reference proteome</keyword>
<evidence type="ECO:0000256" key="1">
    <source>
        <dbReference type="ARBA" id="ARBA00007884"/>
    </source>
</evidence>
<organism evidence="4 5">
    <name type="scientific">Pelagimonas varians</name>
    <dbReference type="NCBI Taxonomy" id="696760"/>
    <lineage>
        <taxon>Bacteria</taxon>
        <taxon>Pseudomonadati</taxon>
        <taxon>Pseudomonadota</taxon>
        <taxon>Alphaproteobacteria</taxon>
        <taxon>Rhodobacterales</taxon>
        <taxon>Roseobacteraceae</taxon>
        <taxon>Pelagimonas</taxon>
    </lineage>
</organism>
<feature type="signal peptide" evidence="2">
    <location>
        <begin position="1"/>
        <end position="23"/>
    </location>
</feature>
<keyword evidence="2" id="KW-0732">Signal</keyword>
<dbReference type="OrthoDB" id="442188at2"/>
<sequence length="185" mass="20262">MLTVKLSGLALIAALMSPTLINAEDAMIQFPVSDPSQWDYFSDQVMGGVSEGRASFEKSGAQTILRLTGTVSTANRGGFIQARTTLDAPLPSNAKGIVMEVRGNNEPYYIHLRTSGTVLPWQFYQAPFKAPDTWQEARIPFTEFSPYGGLLRQSFDVQKIRSVAVVAFGKDYTADLSVRAIGVYD</sequence>
<dbReference type="Proteomes" id="UP000220836">
    <property type="component" value="Unassembled WGS sequence"/>
</dbReference>
<name>A0A238KEH1_9RHOB</name>
<feature type="chain" id="PRO_5013076691" evidence="2">
    <location>
        <begin position="24"/>
        <end position="185"/>
    </location>
</feature>
<proteinExistence type="inferred from homology"/>
<feature type="domain" description="NADH:ubiquinone oxidoreductase intermediate-associated protein 30" evidence="3">
    <location>
        <begin position="34"/>
        <end position="170"/>
    </location>
</feature>
<dbReference type="PANTHER" id="PTHR13194:SF19">
    <property type="entry name" value="NAD(P)-BINDING ROSSMANN-FOLD SUPERFAMILY PROTEIN"/>
    <property type="match status" value="1"/>
</dbReference>
<protein>
    <submittedName>
        <fullName evidence="4">Complex I intermediate-associated protein 30 (CIA30)</fullName>
    </submittedName>
</protein>
<dbReference type="AlphaFoldDB" id="A0A238KEH1"/>
<dbReference type="SUPFAM" id="SSF49785">
    <property type="entry name" value="Galactose-binding domain-like"/>
    <property type="match status" value="1"/>
</dbReference>
<dbReference type="InterPro" id="IPR039131">
    <property type="entry name" value="NDUFAF1"/>
</dbReference>
<reference evidence="4 5" key="1">
    <citation type="submission" date="2017-05" db="EMBL/GenBank/DDBJ databases">
        <authorList>
            <person name="Song R."/>
            <person name="Chenine A.L."/>
            <person name="Ruprecht R.M."/>
        </authorList>
    </citation>
    <scope>NUCLEOTIDE SEQUENCE [LARGE SCALE GENOMIC DNA]</scope>
    <source>
        <strain evidence="4 5">CECT 8663</strain>
    </source>
</reference>
<dbReference type="InterPro" id="IPR008979">
    <property type="entry name" value="Galactose-bd-like_sf"/>
</dbReference>
<comment type="similarity">
    <text evidence="1">Belongs to the CIA30 family.</text>
</comment>
<dbReference type="Pfam" id="PF08547">
    <property type="entry name" value="CIA30"/>
    <property type="match status" value="1"/>
</dbReference>
<accession>A0A238KEH1</accession>
<dbReference type="EMBL" id="FXYH01000007">
    <property type="protein sequence ID" value="SMX41213.1"/>
    <property type="molecule type" value="Genomic_DNA"/>
</dbReference>
<dbReference type="RefSeq" id="WP_097804713.1">
    <property type="nucleotide sequence ID" value="NZ_FXYH01000007.1"/>
</dbReference>
<dbReference type="PANTHER" id="PTHR13194">
    <property type="entry name" value="COMPLEX I INTERMEDIATE-ASSOCIATED PROTEIN 30"/>
    <property type="match status" value="1"/>
</dbReference>
<evidence type="ECO:0000256" key="2">
    <source>
        <dbReference type="SAM" id="SignalP"/>
    </source>
</evidence>
<evidence type="ECO:0000313" key="5">
    <source>
        <dbReference type="Proteomes" id="UP000220836"/>
    </source>
</evidence>
<evidence type="ECO:0000313" key="4">
    <source>
        <dbReference type="EMBL" id="SMX41213.1"/>
    </source>
</evidence>
<gene>
    <name evidence="4" type="ORF">PEV8663_02205</name>
</gene>
<evidence type="ECO:0000259" key="3">
    <source>
        <dbReference type="Pfam" id="PF08547"/>
    </source>
</evidence>
<dbReference type="InterPro" id="IPR013857">
    <property type="entry name" value="NADH-UbQ_OxRdtase-assoc_prot30"/>
</dbReference>